<reference evidence="2 3" key="1">
    <citation type="submission" date="2021-03" db="EMBL/GenBank/DDBJ databases">
        <title>Genomic Encyclopedia of Type Strains, Phase IV (KMG-IV): sequencing the most valuable type-strain genomes for metagenomic binning, comparative biology and taxonomic classification.</title>
        <authorList>
            <person name="Goeker M."/>
        </authorList>
    </citation>
    <scope>NUCLEOTIDE SEQUENCE [LARGE SCALE GENOMIC DNA]</scope>
    <source>
        <strain evidence="2 3">DSM 27138</strain>
    </source>
</reference>
<dbReference type="RefSeq" id="WP_209467975.1">
    <property type="nucleotide sequence ID" value="NZ_JAGGLG010000037.1"/>
</dbReference>
<dbReference type="Proteomes" id="UP001519289">
    <property type="component" value="Unassembled WGS sequence"/>
</dbReference>
<dbReference type="Pfam" id="PF05673">
    <property type="entry name" value="DUF815"/>
    <property type="match status" value="1"/>
</dbReference>
<dbReference type="InterPro" id="IPR003593">
    <property type="entry name" value="AAA+_ATPase"/>
</dbReference>
<evidence type="ECO:0000313" key="2">
    <source>
        <dbReference type="EMBL" id="MBP2019873.1"/>
    </source>
</evidence>
<dbReference type="InterPro" id="IPR027417">
    <property type="entry name" value="P-loop_NTPase"/>
</dbReference>
<evidence type="ECO:0000313" key="3">
    <source>
        <dbReference type="Proteomes" id="UP001519289"/>
    </source>
</evidence>
<evidence type="ECO:0000259" key="1">
    <source>
        <dbReference type="SMART" id="SM00382"/>
    </source>
</evidence>
<dbReference type="InterPro" id="IPR008533">
    <property type="entry name" value="DUF815"/>
</dbReference>
<name>A0ABS4JWF9_9FIRM</name>
<dbReference type="PANTHER" id="PTHR42935">
    <property type="entry name" value="SLR0930 PROTEIN"/>
    <property type="match status" value="1"/>
</dbReference>
<dbReference type="CDD" id="cd00009">
    <property type="entry name" value="AAA"/>
    <property type="match status" value="1"/>
</dbReference>
<feature type="domain" description="AAA+ ATPase" evidence="1">
    <location>
        <begin position="237"/>
        <end position="381"/>
    </location>
</feature>
<dbReference type="SUPFAM" id="SSF52540">
    <property type="entry name" value="P-loop containing nucleoside triphosphate hydrolases"/>
    <property type="match status" value="1"/>
</dbReference>
<dbReference type="SMART" id="SM00382">
    <property type="entry name" value="AAA"/>
    <property type="match status" value="1"/>
</dbReference>
<proteinExistence type="predicted"/>
<dbReference type="Gene3D" id="3.40.50.300">
    <property type="entry name" value="P-loop containing nucleotide triphosphate hydrolases"/>
    <property type="match status" value="1"/>
</dbReference>
<organism evidence="2 3">
    <name type="scientific">Symbiobacterium terraclitae</name>
    <dbReference type="NCBI Taxonomy" id="557451"/>
    <lineage>
        <taxon>Bacteria</taxon>
        <taxon>Bacillati</taxon>
        <taxon>Bacillota</taxon>
        <taxon>Clostridia</taxon>
        <taxon>Eubacteriales</taxon>
        <taxon>Symbiobacteriaceae</taxon>
        <taxon>Symbiobacterium</taxon>
    </lineage>
</organism>
<accession>A0ABS4JWF9</accession>
<sequence length="436" mass="48177">MAASPLPSFDSLLLYHDLLETPQGAAMAAFLGAAPRGGEEARMAYLRLVRTMYAADPVTGPTGDAWQDHLLHHLLRAENAFTRAAAGGSVPAALREAAAWDLRILEQLFRLSGPRCLAIAGGRSDGGSRGEVRLDGLPTWSGRIEGDAGPALAPGFREMARRLAEADDWAGLVDDLAAFHRAHGCGAVACSWFLTWDGRRLQVVEQPDVVDLDDLAGLVDQKKAVQENTEAFLRGGAGQNLLLYGPRGTGKSSLVRGLAPRYGEAGLRLVEVARERLGSLAELYRIVRKHPQRFILFLDDLTFEADDADYRAFKSLLEGALERRPPNLLLYVTSNRRHMVPERWADRNSPEDAEVHGQDALEERLSLADRFGRTILFLRPDQDEYLAIVEHLAARRGLPIGREELRDAARRWALWQNGLSGRAARQFVDELEAKRK</sequence>
<gene>
    <name evidence="2" type="ORF">J2Z79_003315</name>
</gene>
<dbReference type="PANTHER" id="PTHR42935:SF1">
    <property type="entry name" value="SLR0930 PROTEIN"/>
    <property type="match status" value="1"/>
</dbReference>
<keyword evidence="3" id="KW-1185">Reference proteome</keyword>
<comment type="caution">
    <text evidence="2">The sequence shown here is derived from an EMBL/GenBank/DDBJ whole genome shotgun (WGS) entry which is preliminary data.</text>
</comment>
<protein>
    <submittedName>
        <fullName evidence="2">AAA+ superfamily ATPase</fullName>
    </submittedName>
</protein>
<dbReference type="EMBL" id="JAGGLG010000037">
    <property type="protein sequence ID" value="MBP2019873.1"/>
    <property type="molecule type" value="Genomic_DNA"/>
</dbReference>